<dbReference type="AlphaFoldDB" id="A0A158IAA5"/>
<gene>
    <name evidence="1" type="ORF">AWB69_05606</name>
</gene>
<proteinExistence type="predicted"/>
<protein>
    <submittedName>
        <fullName evidence="1">Uncharacterized protein</fullName>
    </submittedName>
</protein>
<reference evidence="1 2" key="1">
    <citation type="submission" date="2016-01" db="EMBL/GenBank/DDBJ databases">
        <authorList>
            <person name="Oliw E.H."/>
        </authorList>
    </citation>
    <scope>NUCLEOTIDE SEQUENCE [LARGE SCALE GENOMIC DNA]</scope>
    <source>
        <strain evidence="1">LMG 27134</strain>
    </source>
</reference>
<name>A0A158IAA5_9BURK</name>
<dbReference type="Proteomes" id="UP000054683">
    <property type="component" value="Unassembled WGS sequence"/>
</dbReference>
<evidence type="ECO:0000313" key="1">
    <source>
        <dbReference type="EMBL" id="SAL53387.1"/>
    </source>
</evidence>
<sequence length="46" mass="4975">MQSARRSDLSALIKFFSNALYLTEPSPAETFLPPCTASLVSTAILD</sequence>
<dbReference type="EMBL" id="FCOK02000045">
    <property type="protein sequence ID" value="SAL53387.1"/>
    <property type="molecule type" value="Genomic_DNA"/>
</dbReference>
<accession>A0A158IAA5</accession>
<evidence type="ECO:0000313" key="2">
    <source>
        <dbReference type="Proteomes" id="UP000054683"/>
    </source>
</evidence>
<organism evidence="1 2">
    <name type="scientific">Caballeronia udeis</name>
    <dbReference type="NCBI Taxonomy" id="1232866"/>
    <lineage>
        <taxon>Bacteria</taxon>
        <taxon>Pseudomonadati</taxon>
        <taxon>Pseudomonadota</taxon>
        <taxon>Betaproteobacteria</taxon>
        <taxon>Burkholderiales</taxon>
        <taxon>Burkholderiaceae</taxon>
        <taxon>Caballeronia</taxon>
    </lineage>
</organism>